<dbReference type="Gene3D" id="3.10.450.40">
    <property type="match status" value="1"/>
</dbReference>
<evidence type="ECO:0000256" key="1">
    <source>
        <dbReference type="SAM" id="SignalP"/>
    </source>
</evidence>
<evidence type="ECO:0008006" key="4">
    <source>
        <dbReference type="Google" id="ProtNLM"/>
    </source>
</evidence>
<organism evidence="2 3">
    <name type="scientific">Engelhardtia mirabilis</name>
    <dbReference type="NCBI Taxonomy" id="2528011"/>
    <lineage>
        <taxon>Bacteria</taxon>
        <taxon>Pseudomonadati</taxon>
        <taxon>Planctomycetota</taxon>
        <taxon>Planctomycetia</taxon>
        <taxon>Planctomycetia incertae sedis</taxon>
        <taxon>Engelhardtia</taxon>
    </lineage>
</organism>
<dbReference type="PROSITE" id="PS51257">
    <property type="entry name" value="PROKAR_LIPOPROTEIN"/>
    <property type="match status" value="1"/>
</dbReference>
<name>A0A518BDG7_9BACT</name>
<dbReference type="AlphaFoldDB" id="A0A518BDG7"/>
<proteinExistence type="predicted"/>
<keyword evidence="1" id="KW-0732">Signal</keyword>
<dbReference type="Proteomes" id="UP000316921">
    <property type="component" value="Chromosome"/>
</dbReference>
<evidence type="ECO:0000313" key="3">
    <source>
        <dbReference type="Proteomes" id="UP000316921"/>
    </source>
</evidence>
<dbReference type="EMBL" id="CP036287">
    <property type="protein sequence ID" value="QDU65016.1"/>
    <property type="molecule type" value="Genomic_DNA"/>
</dbReference>
<feature type="chain" id="PRO_5022193104" description="PepSY domain-containing protein" evidence="1">
    <location>
        <begin position="26"/>
        <end position="124"/>
    </location>
</feature>
<accession>A0A518BDG7</accession>
<evidence type="ECO:0000313" key="2">
    <source>
        <dbReference type="EMBL" id="QDU65016.1"/>
    </source>
</evidence>
<feature type="signal peptide" evidence="1">
    <location>
        <begin position="1"/>
        <end position="25"/>
    </location>
</feature>
<sequence precursor="true">MRRTQTTVVLLSALALAACARSRVAAEADVWIDNPGDGSVVMEEEEEDDEEEEIEVPLDQVPDDVLAAAVAALPGLVIDHVEVEVGDEPLIYDIEGKVDGVAWEVEVTAAGEVIETERDDEDDD</sequence>
<dbReference type="SUPFAM" id="SSF160574">
    <property type="entry name" value="BT0923-like"/>
    <property type="match status" value="1"/>
</dbReference>
<dbReference type="RefSeq" id="WP_145061243.1">
    <property type="nucleotide sequence ID" value="NZ_CP036287.1"/>
</dbReference>
<keyword evidence="3" id="KW-1185">Reference proteome</keyword>
<protein>
    <recommendedName>
        <fullName evidence="4">PepSY domain-containing protein</fullName>
    </recommendedName>
</protein>
<dbReference type="KEGG" id="pbap:Pla133_00790"/>
<gene>
    <name evidence="2" type="ORF">Pla133_00790</name>
</gene>
<reference evidence="2 3" key="1">
    <citation type="submission" date="2019-02" db="EMBL/GenBank/DDBJ databases">
        <title>Deep-cultivation of Planctomycetes and their phenomic and genomic characterization uncovers novel biology.</title>
        <authorList>
            <person name="Wiegand S."/>
            <person name="Jogler M."/>
            <person name="Boedeker C."/>
            <person name="Pinto D."/>
            <person name="Vollmers J."/>
            <person name="Rivas-Marin E."/>
            <person name="Kohn T."/>
            <person name="Peeters S.H."/>
            <person name="Heuer A."/>
            <person name="Rast P."/>
            <person name="Oberbeckmann S."/>
            <person name="Bunk B."/>
            <person name="Jeske O."/>
            <person name="Meyerdierks A."/>
            <person name="Storesund J.E."/>
            <person name="Kallscheuer N."/>
            <person name="Luecker S."/>
            <person name="Lage O.M."/>
            <person name="Pohl T."/>
            <person name="Merkel B.J."/>
            <person name="Hornburger P."/>
            <person name="Mueller R.-W."/>
            <person name="Bruemmer F."/>
            <person name="Labrenz M."/>
            <person name="Spormann A.M."/>
            <person name="Op den Camp H."/>
            <person name="Overmann J."/>
            <person name="Amann R."/>
            <person name="Jetten M.S.M."/>
            <person name="Mascher T."/>
            <person name="Medema M.H."/>
            <person name="Devos D.P."/>
            <person name="Kaster A.-K."/>
            <person name="Ovreas L."/>
            <person name="Rohde M."/>
            <person name="Galperin M.Y."/>
            <person name="Jogler C."/>
        </authorList>
    </citation>
    <scope>NUCLEOTIDE SEQUENCE [LARGE SCALE GENOMIC DNA]</scope>
    <source>
        <strain evidence="2 3">Pla133</strain>
    </source>
</reference>